<evidence type="ECO:0000259" key="6">
    <source>
        <dbReference type="PROSITE" id="PS51007"/>
    </source>
</evidence>
<dbReference type="AlphaFoldDB" id="D5V5U7"/>
<sequence precursor="true">MNLIKPLSILTFLISSSFAQTTMCYKQNHSDFSTIESTKLDGGLCAGKKSLNDMKKDGWITSDIKIDGNNYIYILKKDVPTVDNIDMQALENQIIKRLEQKDIESNKMAIMEKRAKMSISGKNFYIKKCQFCHGKNGEEKPGQSRAIDQLSLFDFMTTIRDYNTSSYNRGTAFQMIPYAGIMDKNDINNVYIYLQSINQKDEKKTKSN</sequence>
<evidence type="ECO:0000313" key="7">
    <source>
        <dbReference type="EMBL" id="ADG92133.1"/>
    </source>
</evidence>
<evidence type="ECO:0000256" key="4">
    <source>
        <dbReference type="PROSITE-ProRule" id="PRU00433"/>
    </source>
</evidence>
<protein>
    <recommendedName>
        <fullName evidence="6">Cytochrome c domain-containing protein</fullName>
    </recommendedName>
</protein>
<keyword evidence="5" id="KW-0732">Signal</keyword>
<dbReference type="InterPro" id="IPR009056">
    <property type="entry name" value="Cyt_c-like_dom"/>
</dbReference>
<dbReference type="Proteomes" id="UP000000939">
    <property type="component" value="Chromosome"/>
</dbReference>
<reference evidence="7 8" key="1">
    <citation type="journal article" date="2010" name="Stand. Genomic Sci.">
        <title>Complete genome sequence of Arcobacter nitrofigilis type strain (CI).</title>
        <authorList>
            <person name="Pati A."/>
            <person name="Gronow S."/>
            <person name="Lapidus A."/>
            <person name="Copeland A."/>
            <person name="Glavina Del Rio T."/>
            <person name="Nolan M."/>
            <person name="Lucas S."/>
            <person name="Tice H."/>
            <person name="Cheng J.F."/>
            <person name="Han C."/>
            <person name="Chertkov O."/>
            <person name="Bruce D."/>
            <person name="Tapia R."/>
            <person name="Goodwin L."/>
            <person name="Pitluck S."/>
            <person name="Liolios K."/>
            <person name="Ivanova N."/>
            <person name="Mavromatis K."/>
            <person name="Chen A."/>
            <person name="Palaniappan K."/>
            <person name="Land M."/>
            <person name="Hauser L."/>
            <person name="Chang Y.J."/>
            <person name="Jeffries C.D."/>
            <person name="Detter J.C."/>
            <person name="Rohde M."/>
            <person name="Goker M."/>
            <person name="Bristow J."/>
            <person name="Eisen J.A."/>
            <person name="Markowitz V."/>
            <person name="Hugenholtz P."/>
            <person name="Klenk H.P."/>
            <person name="Kyrpides N.C."/>
        </authorList>
    </citation>
    <scope>NUCLEOTIDE SEQUENCE [LARGE SCALE GENOMIC DNA]</scope>
    <source>
        <strain evidence="8">ATCC 33309 / DSM 7299 / CCUG 15893 / LMG 7604 / NCTC 12251 / CI</strain>
    </source>
</reference>
<dbReference type="GO" id="GO:0020037">
    <property type="term" value="F:heme binding"/>
    <property type="evidence" value="ECO:0007669"/>
    <property type="project" value="InterPro"/>
</dbReference>
<evidence type="ECO:0000313" key="8">
    <source>
        <dbReference type="Proteomes" id="UP000000939"/>
    </source>
</evidence>
<feature type="chain" id="PRO_5003078369" description="Cytochrome c domain-containing protein" evidence="5">
    <location>
        <begin position="22"/>
        <end position="208"/>
    </location>
</feature>
<dbReference type="HOGENOM" id="CLU_1318724_0_0_7"/>
<dbReference type="PROSITE" id="PS51007">
    <property type="entry name" value="CYTC"/>
    <property type="match status" value="1"/>
</dbReference>
<dbReference type="RefSeq" id="WP_013134278.1">
    <property type="nucleotide sequence ID" value="NC_014166.1"/>
</dbReference>
<keyword evidence="1 4" id="KW-0349">Heme</keyword>
<dbReference type="KEGG" id="ant:Arnit_0468"/>
<dbReference type="EMBL" id="CP001999">
    <property type="protein sequence ID" value="ADG92133.1"/>
    <property type="molecule type" value="Genomic_DNA"/>
</dbReference>
<dbReference type="InterPro" id="IPR036909">
    <property type="entry name" value="Cyt_c-like_dom_sf"/>
</dbReference>
<dbReference type="GO" id="GO:0009055">
    <property type="term" value="F:electron transfer activity"/>
    <property type="evidence" value="ECO:0007669"/>
    <property type="project" value="InterPro"/>
</dbReference>
<feature type="domain" description="Cytochrome c" evidence="6">
    <location>
        <begin position="116"/>
        <end position="198"/>
    </location>
</feature>
<dbReference type="SUPFAM" id="SSF46626">
    <property type="entry name" value="Cytochrome c"/>
    <property type="match status" value="1"/>
</dbReference>
<organism evidence="7 8">
    <name type="scientific">Arcobacter nitrofigilis (strain ATCC 33309 / DSM 7299 / CCUG 15893 / LMG 7604 / NCTC 12251 / CI)</name>
    <name type="common">Campylobacter nitrofigilis</name>
    <dbReference type="NCBI Taxonomy" id="572480"/>
    <lineage>
        <taxon>Bacteria</taxon>
        <taxon>Pseudomonadati</taxon>
        <taxon>Campylobacterota</taxon>
        <taxon>Epsilonproteobacteria</taxon>
        <taxon>Campylobacterales</taxon>
        <taxon>Arcobacteraceae</taxon>
        <taxon>Arcobacter</taxon>
    </lineage>
</organism>
<evidence type="ECO:0000256" key="2">
    <source>
        <dbReference type="ARBA" id="ARBA00022723"/>
    </source>
</evidence>
<proteinExistence type="predicted"/>
<dbReference type="Gene3D" id="1.10.760.10">
    <property type="entry name" value="Cytochrome c-like domain"/>
    <property type="match status" value="1"/>
</dbReference>
<feature type="signal peptide" evidence="5">
    <location>
        <begin position="1"/>
        <end position="21"/>
    </location>
</feature>
<keyword evidence="2 4" id="KW-0479">Metal-binding</keyword>
<keyword evidence="3 4" id="KW-0408">Iron</keyword>
<dbReference type="OrthoDB" id="5373067at2"/>
<keyword evidence="8" id="KW-1185">Reference proteome</keyword>
<dbReference type="STRING" id="572480.Arnit_0468"/>
<evidence type="ECO:0000256" key="5">
    <source>
        <dbReference type="SAM" id="SignalP"/>
    </source>
</evidence>
<name>D5V5U7_ARCNC</name>
<dbReference type="eggNOG" id="COG2863">
    <property type="taxonomic scope" value="Bacteria"/>
</dbReference>
<accession>D5V5U7</accession>
<evidence type="ECO:0000256" key="1">
    <source>
        <dbReference type="ARBA" id="ARBA00022617"/>
    </source>
</evidence>
<gene>
    <name evidence="7" type="ordered locus">Arnit_0468</name>
</gene>
<dbReference type="GO" id="GO:0046872">
    <property type="term" value="F:metal ion binding"/>
    <property type="evidence" value="ECO:0007669"/>
    <property type="project" value="UniProtKB-KW"/>
</dbReference>
<evidence type="ECO:0000256" key="3">
    <source>
        <dbReference type="ARBA" id="ARBA00023004"/>
    </source>
</evidence>